<organism evidence="6 7">
    <name type="scientific">Lysobacter hankyongensis</name>
    <dbReference type="NCBI Taxonomy" id="1176535"/>
    <lineage>
        <taxon>Bacteria</taxon>
        <taxon>Pseudomonadati</taxon>
        <taxon>Pseudomonadota</taxon>
        <taxon>Gammaproteobacteria</taxon>
        <taxon>Lysobacterales</taxon>
        <taxon>Lysobacteraceae</taxon>
        <taxon>Lysobacter</taxon>
    </lineage>
</organism>
<keyword evidence="1" id="KW-0285">Flavoprotein</keyword>
<dbReference type="InterPro" id="IPR003953">
    <property type="entry name" value="FAD-dep_OxRdtase_2_FAD-bd"/>
</dbReference>
<dbReference type="SUPFAM" id="SSF51905">
    <property type="entry name" value="FAD/NAD(P)-binding domain"/>
    <property type="match status" value="1"/>
</dbReference>
<evidence type="ECO:0000256" key="1">
    <source>
        <dbReference type="ARBA" id="ARBA00022630"/>
    </source>
</evidence>
<dbReference type="PANTHER" id="PTHR40254:SF1">
    <property type="entry name" value="BLR0577 PROTEIN"/>
    <property type="match status" value="1"/>
</dbReference>
<evidence type="ECO:0000313" key="7">
    <source>
        <dbReference type="Proteomes" id="UP001499959"/>
    </source>
</evidence>
<keyword evidence="7" id="KW-1185">Reference proteome</keyword>
<evidence type="ECO:0000256" key="3">
    <source>
        <dbReference type="SAM" id="MobiDB-lite"/>
    </source>
</evidence>
<evidence type="ECO:0000256" key="2">
    <source>
        <dbReference type="ARBA" id="ARBA00023002"/>
    </source>
</evidence>
<reference evidence="7" key="1">
    <citation type="journal article" date="2019" name="Int. J. Syst. Evol. Microbiol.">
        <title>The Global Catalogue of Microorganisms (GCM) 10K type strain sequencing project: providing services to taxonomists for standard genome sequencing and annotation.</title>
        <authorList>
            <consortium name="The Broad Institute Genomics Platform"/>
            <consortium name="The Broad Institute Genome Sequencing Center for Infectious Disease"/>
            <person name="Wu L."/>
            <person name="Ma J."/>
        </authorList>
    </citation>
    <scope>NUCLEOTIDE SEQUENCE [LARGE SCALE GENOMIC DNA]</scope>
    <source>
        <strain evidence="7">JCM 18204</strain>
    </source>
</reference>
<comment type="caution">
    <text evidence="6">The sequence shown here is derived from an EMBL/GenBank/DDBJ whole genome shotgun (WGS) entry which is preliminary data.</text>
</comment>
<dbReference type="EMBL" id="BAABJE010000017">
    <property type="protein sequence ID" value="GAA4802884.1"/>
    <property type="molecule type" value="Genomic_DNA"/>
</dbReference>
<sequence>MRITIVGAGYTGSTLATELATSHDTDLDVCLVGTPGNFGGGVAYGDARGEHLLNARAGHLGATADKPAGFARWLNLSERARDAFLPRVAYGEYLLDRLHEAEVASTNLTSLENEVIEIDRVHGKGYRVHLDDGSSFMSDRVVLAVGTLPPQRLPGVGPRLARHSRYIASPWQEGDLDRIDRDAELLIVGTGLTMVDIVATLNRRGHRGRIVALSRHGLLPQRHTEAPADPVELPPNLRKALRESDLHALVSAVRSVTRVVDDWRVVIDAIRPEIQACWRGMSQTQRGRFLRHVRAYWESHRHRMPPKAAAEIDDAIASGQLRIVSGRLLRAGITDTGLSALIRPRGSVDAERHDFDMLIRATGMDTDITRTTHPLIQHLVAAGTLQPDPLGLGVRVSPHFEVLDADGQPVSGLYCVGALARGDCWELTAINELRSATWGLSRRLRAAAGLAARDDDAGNDGHGTGDGSAHGDDSDLPTPRGMAPAARTGSTVWPSVR</sequence>
<feature type="domain" description="FAD-dependent urate hydroxylase HpyO/Asp monooxygenase CreE-like FAD/NAD(P)-binding" evidence="5">
    <location>
        <begin position="5"/>
        <end position="147"/>
    </location>
</feature>
<feature type="region of interest" description="Disordered" evidence="3">
    <location>
        <begin position="453"/>
        <end position="497"/>
    </location>
</feature>
<evidence type="ECO:0000259" key="5">
    <source>
        <dbReference type="Pfam" id="PF13454"/>
    </source>
</evidence>
<evidence type="ECO:0000313" key="6">
    <source>
        <dbReference type="EMBL" id="GAA4802884.1"/>
    </source>
</evidence>
<evidence type="ECO:0000259" key="4">
    <source>
        <dbReference type="Pfam" id="PF00890"/>
    </source>
</evidence>
<protein>
    <submittedName>
        <fullName evidence="6">FAD/NAD(P)-binding protein</fullName>
    </submittedName>
</protein>
<dbReference type="InterPro" id="IPR052189">
    <property type="entry name" value="L-asp_N-monooxygenase_NS-form"/>
</dbReference>
<name>A0ABP9C0N2_9GAMM</name>
<keyword evidence="2" id="KW-0560">Oxidoreductase</keyword>
<dbReference type="PANTHER" id="PTHR40254">
    <property type="entry name" value="BLR0577 PROTEIN"/>
    <property type="match status" value="1"/>
</dbReference>
<dbReference type="Pfam" id="PF13454">
    <property type="entry name" value="NAD_binding_9"/>
    <property type="match status" value="1"/>
</dbReference>
<dbReference type="Pfam" id="PF00890">
    <property type="entry name" value="FAD_binding_2"/>
    <property type="match status" value="1"/>
</dbReference>
<dbReference type="Gene3D" id="3.50.50.60">
    <property type="entry name" value="FAD/NAD(P)-binding domain"/>
    <property type="match status" value="1"/>
</dbReference>
<gene>
    <name evidence="6" type="ORF">GCM10023307_32060</name>
</gene>
<proteinExistence type="predicted"/>
<dbReference type="InterPro" id="IPR036188">
    <property type="entry name" value="FAD/NAD-bd_sf"/>
</dbReference>
<dbReference type="InterPro" id="IPR038732">
    <property type="entry name" value="HpyO/CreE_NAD-binding"/>
</dbReference>
<dbReference type="RefSeq" id="WP_345304359.1">
    <property type="nucleotide sequence ID" value="NZ_BAABJE010000017.1"/>
</dbReference>
<accession>A0ABP9C0N2</accession>
<feature type="domain" description="FAD-dependent oxidoreductase 2 FAD-binding" evidence="4">
    <location>
        <begin position="378"/>
        <end position="434"/>
    </location>
</feature>
<dbReference type="Proteomes" id="UP001499959">
    <property type="component" value="Unassembled WGS sequence"/>
</dbReference>
<feature type="compositionally biased region" description="Polar residues" evidence="3">
    <location>
        <begin position="488"/>
        <end position="497"/>
    </location>
</feature>